<evidence type="ECO:0000313" key="4">
    <source>
        <dbReference type="Proteomes" id="UP000054321"/>
    </source>
</evidence>
<dbReference type="EMBL" id="KN832875">
    <property type="protein sequence ID" value="KIN02400.1"/>
    <property type="molecule type" value="Genomic_DNA"/>
</dbReference>
<dbReference type="OrthoDB" id="414698at2759"/>
<dbReference type="GO" id="GO:0019748">
    <property type="term" value="P:secondary metabolic process"/>
    <property type="evidence" value="ECO:0007669"/>
    <property type="project" value="TreeGrafter"/>
</dbReference>
<sequence length="252" mass="28402">MRYLCLPGAFGSAKNFQVQLGPFCKELSSDGKTSFFFTQGEIECKPPPGFLDYFGPAPHYRFFEYDGIEKNDVLERIRDFPEGETPEEVLRELAPPQGAEGLQQSVQNALDAVYRTMDKHGPFDGLCAYSEGTVVASTLILEEQRRFLEEGIPRRIKAAVFFAGWPPLDVRHCSIVLADEYEEFIQIPTCHVVGAGDPYLKGAVALYNICDEDSAILFDHGKGHTLPRDAKTLRELADTIRRMRYQGYSRHP</sequence>
<proteinExistence type="predicted"/>
<reference evidence="3 4" key="1">
    <citation type="submission" date="2014-04" db="EMBL/GenBank/DDBJ databases">
        <authorList>
            <consortium name="DOE Joint Genome Institute"/>
            <person name="Kuo A."/>
            <person name="Martino E."/>
            <person name="Perotto S."/>
            <person name="Kohler A."/>
            <person name="Nagy L.G."/>
            <person name="Floudas D."/>
            <person name="Copeland A."/>
            <person name="Barry K.W."/>
            <person name="Cichocki N."/>
            <person name="Veneault-Fourrey C."/>
            <person name="LaButti K."/>
            <person name="Lindquist E.A."/>
            <person name="Lipzen A."/>
            <person name="Lundell T."/>
            <person name="Morin E."/>
            <person name="Murat C."/>
            <person name="Sun H."/>
            <person name="Tunlid A."/>
            <person name="Henrissat B."/>
            <person name="Grigoriev I.V."/>
            <person name="Hibbett D.S."/>
            <person name="Martin F."/>
            <person name="Nordberg H.P."/>
            <person name="Cantor M.N."/>
            <person name="Hua S.X."/>
        </authorList>
    </citation>
    <scope>NUCLEOTIDE SEQUENCE [LARGE SCALE GENOMIC DNA]</scope>
    <source>
        <strain evidence="3 4">Zn</strain>
    </source>
</reference>
<dbReference type="InterPro" id="IPR050593">
    <property type="entry name" value="LovG"/>
</dbReference>
<reference evidence="4" key="2">
    <citation type="submission" date="2015-01" db="EMBL/GenBank/DDBJ databases">
        <title>Evolutionary Origins and Diversification of the Mycorrhizal Mutualists.</title>
        <authorList>
            <consortium name="DOE Joint Genome Institute"/>
            <consortium name="Mycorrhizal Genomics Consortium"/>
            <person name="Kohler A."/>
            <person name="Kuo A."/>
            <person name="Nagy L.G."/>
            <person name="Floudas D."/>
            <person name="Copeland A."/>
            <person name="Barry K.W."/>
            <person name="Cichocki N."/>
            <person name="Veneault-Fourrey C."/>
            <person name="LaButti K."/>
            <person name="Lindquist E.A."/>
            <person name="Lipzen A."/>
            <person name="Lundell T."/>
            <person name="Morin E."/>
            <person name="Murat C."/>
            <person name="Riley R."/>
            <person name="Ohm R."/>
            <person name="Sun H."/>
            <person name="Tunlid A."/>
            <person name="Henrissat B."/>
            <person name="Grigoriev I.V."/>
            <person name="Hibbett D.S."/>
            <person name="Martin F."/>
        </authorList>
    </citation>
    <scope>NUCLEOTIDE SEQUENCE [LARGE SCALE GENOMIC DNA]</scope>
    <source>
        <strain evidence="4">Zn</strain>
    </source>
</reference>
<dbReference type="GO" id="GO:0016787">
    <property type="term" value="F:hydrolase activity"/>
    <property type="evidence" value="ECO:0007669"/>
    <property type="project" value="UniProtKB-KW"/>
</dbReference>
<organism evidence="3 4">
    <name type="scientific">Oidiodendron maius (strain Zn)</name>
    <dbReference type="NCBI Taxonomy" id="913774"/>
    <lineage>
        <taxon>Eukaryota</taxon>
        <taxon>Fungi</taxon>
        <taxon>Dikarya</taxon>
        <taxon>Ascomycota</taxon>
        <taxon>Pezizomycotina</taxon>
        <taxon>Leotiomycetes</taxon>
        <taxon>Leotiomycetes incertae sedis</taxon>
        <taxon>Myxotrichaceae</taxon>
        <taxon>Oidiodendron</taxon>
    </lineage>
</organism>
<dbReference type="SUPFAM" id="SSF53474">
    <property type="entry name" value="alpha/beta-Hydrolases"/>
    <property type="match status" value="1"/>
</dbReference>
<protein>
    <recommendedName>
        <fullName evidence="2">Serine hydrolase domain-containing protein</fullName>
    </recommendedName>
</protein>
<dbReference type="AlphaFoldDB" id="A0A0C3HGZ5"/>
<evidence type="ECO:0000256" key="1">
    <source>
        <dbReference type="ARBA" id="ARBA00022801"/>
    </source>
</evidence>
<name>A0A0C3HGZ5_OIDMZ</name>
<evidence type="ECO:0000313" key="3">
    <source>
        <dbReference type="EMBL" id="KIN02400.1"/>
    </source>
</evidence>
<feature type="domain" description="Serine hydrolase" evidence="2">
    <location>
        <begin position="2"/>
        <end position="234"/>
    </location>
</feature>
<dbReference type="PANTHER" id="PTHR48070:SF4">
    <property type="entry name" value="ESTERASE ALNB"/>
    <property type="match status" value="1"/>
</dbReference>
<evidence type="ECO:0000259" key="2">
    <source>
        <dbReference type="Pfam" id="PF03959"/>
    </source>
</evidence>
<dbReference type="InParanoid" id="A0A0C3HGZ5"/>
<dbReference type="InterPro" id="IPR005645">
    <property type="entry name" value="FSH-like_dom"/>
</dbReference>
<dbReference type="GO" id="GO:0005737">
    <property type="term" value="C:cytoplasm"/>
    <property type="evidence" value="ECO:0007669"/>
    <property type="project" value="TreeGrafter"/>
</dbReference>
<dbReference type="Pfam" id="PF03959">
    <property type="entry name" value="FSH1"/>
    <property type="match status" value="1"/>
</dbReference>
<dbReference type="STRING" id="913774.A0A0C3HGZ5"/>
<keyword evidence="4" id="KW-1185">Reference proteome</keyword>
<gene>
    <name evidence="3" type="ORF">OIDMADRAFT_41494</name>
</gene>
<dbReference type="Gene3D" id="3.40.50.1820">
    <property type="entry name" value="alpha/beta hydrolase"/>
    <property type="match status" value="1"/>
</dbReference>
<dbReference type="InterPro" id="IPR029058">
    <property type="entry name" value="AB_hydrolase_fold"/>
</dbReference>
<dbReference type="HOGENOM" id="CLU_051938_4_2_1"/>
<accession>A0A0C3HGZ5</accession>
<dbReference type="PANTHER" id="PTHR48070">
    <property type="entry name" value="ESTERASE OVCA2"/>
    <property type="match status" value="1"/>
</dbReference>
<dbReference type="Proteomes" id="UP000054321">
    <property type="component" value="Unassembled WGS sequence"/>
</dbReference>
<dbReference type="GO" id="GO:0005634">
    <property type="term" value="C:nucleus"/>
    <property type="evidence" value="ECO:0007669"/>
    <property type="project" value="TreeGrafter"/>
</dbReference>
<keyword evidence="1" id="KW-0378">Hydrolase</keyword>